<feature type="domain" description="SpaA-like prealbumin fold" evidence="5">
    <location>
        <begin position="341"/>
        <end position="413"/>
    </location>
</feature>
<feature type="signal peptide" evidence="4">
    <location>
        <begin position="1"/>
        <end position="30"/>
    </location>
</feature>
<dbReference type="Proteomes" id="UP000429811">
    <property type="component" value="Unassembled WGS sequence"/>
</dbReference>
<dbReference type="InterPro" id="IPR041033">
    <property type="entry name" value="SpaA_PFL_dom_1"/>
</dbReference>
<dbReference type="Gene3D" id="2.60.40.10">
    <property type="entry name" value="Immunoglobulins"/>
    <property type="match status" value="14"/>
</dbReference>
<feature type="domain" description="SpaA-like prealbumin fold" evidence="5">
    <location>
        <begin position="1505"/>
        <end position="1581"/>
    </location>
</feature>
<feature type="domain" description="SpaA-like prealbumin fold" evidence="5">
    <location>
        <begin position="711"/>
        <end position="810"/>
    </location>
</feature>
<dbReference type="RefSeq" id="WP_154250744.1">
    <property type="nucleotide sequence ID" value="NZ_WKPO01000032.1"/>
</dbReference>
<proteinExistence type="inferred from homology"/>
<evidence type="ECO:0000256" key="3">
    <source>
        <dbReference type="ARBA" id="ARBA00022729"/>
    </source>
</evidence>
<accession>A0A6I2RL19</accession>
<sequence>MKKNRFLTRMTALLLVLVCMLGLLPTAALAADAPSSIKLEDCTHNGVHYESPSLGTCWLHQMTFDYNQKSTIGFCAEHGKGMGWSLEGQTWGNPKPITDPTVQTMMAYYYAHTTGVFTDQAHALGVDEVWGSDYSWTMNAWVQAIIWRYQAGLLTDPATACAEELVCVYNNLHHGNYSGVDDLLDGMSFRDRAQYILDLGKQGVWGDCTVHKYAYTGSSTSSHQAKDVQAIMIGELNVIREKYDLTVKKVDATNPNKGLPGARFIVRSENGTYEKEVVTGSDGTYTLSGLDASTYSVVELAAPEGYEIDNAGPQYVALPNGGSNTVTVTFLDSPEITSEGSIRKVDADNPTKGLAGAVIKIEGTDNSFVGTYTTGAGGYLEDVPWDALPIGSFTATEVTPPEGYSLSPDPDKVKQEFYWDGKNDVALVFENDARVKVKLVKYDNSGDPLPGAVFNIVRDGQIIGTEATQADGSITVPNVTEGMYAFVEVSAPAPFACLTDPVIVHVDQATVEGGGTITVEAADKKLPSLSILKRDEQTKEVIPGTVFEVKGIHSGYHTDVTTGEDGRATLSHIPVDSYELTEKSVPDPYVVGDEPIQTVYLGPGEERELIFDNLKQPLLTIAKVDAADSTTPIPGTTFTIEGIDSDYRNDVTTGEDGTVSLRVAPGSYKVIEQSVPAPYYLPDKDADREQTVSLNAGDEKRLVFENHKAPELTIYKEDSVAGAPVEGARFHVTYTSNGEASDAPATIDYGKILTDANGEIKLHEQGKRLYPGEFTITEVEPAPGFQMKEPTTQTIILHGGESKTVTFQNEPLNAIVVEKYDSVTHEALPGCTFQLKYLGGVSGTGGTTIGQKVTGKNGTAIWTGLKSGAYIVEEVDPADGYSIINASETVYLADSGEQSVVTVRFDNAPDGILLIRKVCATNPSVTLPNAEFKVMYADGTLIGDSNGVYRTDENGEIRIPGLKPGKSVVVTETRAPDGFILDTQSQTVQIKEGRTVSLTFKNQPKGALIIQKRDSATGQPLPGAEFRVTTAAGCEVGLDGVIGDSTLTQNGIFTTDAQGEIKITNLAPGAYVLTEIKAPDGGYVIDTPSTNVVIGEGGDTQTVIVKNSKAGTLVIDKRDSLTGEPLEGVTFKVTTSTGEFVPDENGQISSNGLYFTDKDGKITINGVVGTLVVTETATIPGYTIDEATRTQTVVVNPNDTQTLHCTNTPSTTLVIEKYIEGTTTPLKGVTFLVTDSSGSVVGNSNGEFITDENGRIVINDLTPGTTITAREVKTVEGYVLDTTPKSIQIKAGEVQTLRFYNTPSGGLTIIKKDEETGERISAVQFEVRKLNGEIIGTYTTDKSGVIRLPEAEKGWYQVVELKAAEGYRLDDTPHQIEIKDGQTATLEITNRQTGSALIHKIDSVTGKGIYGVKFLLSDARGNPIGTYESDNEGYVYIDHELEDGRYTLQEIECAEGYLLDTQPKTVYVKYGGCTTITWENTAVTGQIQVTKTSADYNSMNGWPAGTPIPGTVFEVYHARTGNLVDTIRTDKNGVAVSKPLPLGRYKIVESQAADFYALDKTPIEVEIEHEGQIVKAAMTNKSLYTNVAIQKTGYAEVMPGQNIRYTFSGIANNSTTSLTSFYWRDTLPVEAVRLAKITTGTYNAAGSYKIVYKTNLSGSEYRVLADSLNTQQNYVLDASPVALRLGSNEYVTEVMFVFGVVPSNFRQVETPMIDCSVVSWVKGGSQFVNQADVGGVYDGQWIMATSRWVTKVYAPSKPLPRTGY</sequence>
<protein>
    <recommendedName>
        <fullName evidence="5">SpaA-like prealbumin fold domain-containing protein</fullName>
    </recommendedName>
</protein>
<evidence type="ECO:0000313" key="7">
    <source>
        <dbReference type="Proteomes" id="UP000429811"/>
    </source>
</evidence>
<evidence type="ECO:0000256" key="1">
    <source>
        <dbReference type="ARBA" id="ARBA00007257"/>
    </source>
</evidence>
<evidence type="ECO:0000256" key="4">
    <source>
        <dbReference type="SAM" id="SignalP"/>
    </source>
</evidence>
<dbReference type="EMBL" id="WKPO01000032">
    <property type="protein sequence ID" value="MSB50386.1"/>
    <property type="molecule type" value="Genomic_DNA"/>
</dbReference>
<dbReference type="PANTHER" id="PTHR36108">
    <property type="entry name" value="COLOSSIN-B-RELATED"/>
    <property type="match status" value="1"/>
</dbReference>
<feature type="domain" description="SpaA-like prealbumin fold" evidence="5">
    <location>
        <begin position="926"/>
        <end position="1003"/>
    </location>
</feature>
<keyword evidence="3 4" id="KW-0732">Signal</keyword>
<evidence type="ECO:0000256" key="2">
    <source>
        <dbReference type="ARBA" id="ARBA00022525"/>
    </source>
</evidence>
<feature type="domain" description="SpaA-like prealbumin fold" evidence="5">
    <location>
        <begin position="1111"/>
        <end position="1208"/>
    </location>
</feature>
<feature type="domain" description="SpaA-like prealbumin fold" evidence="5">
    <location>
        <begin position="619"/>
        <end position="694"/>
    </location>
</feature>
<dbReference type="SUPFAM" id="SSF49478">
    <property type="entry name" value="Cna protein B-type domain"/>
    <property type="match status" value="5"/>
</dbReference>
<keyword evidence="2" id="KW-0964">Secreted</keyword>
<name>A0A6I2RL19_FLAPL</name>
<feature type="domain" description="SpaA-like prealbumin fold" evidence="5">
    <location>
        <begin position="245"/>
        <end position="328"/>
    </location>
</feature>
<dbReference type="Pfam" id="PF17802">
    <property type="entry name" value="SpaA"/>
    <property type="match status" value="14"/>
</dbReference>
<comment type="similarity">
    <text evidence="1">Belongs to the serine-aspartate repeat-containing protein (SDr) family.</text>
</comment>
<feature type="domain" description="SpaA-like prealbumin fold" evidence="5">
    <location>
        <begin position="815"/>
        <end position="901"/>
    </location>
</feature>
<feature type="domain" description="SpaA-like prealbumin fold" evidence="5">
    <location>
        <begin position="528"/>
        <end position="597"/>
    </location>
</feature>
<feature type="chain" id="PRO_5026103110" description="SpaA-like prealbumin fold domain-containing protein" evidence="4">
    <location>
        <begin position="31"/>
        <end position="1764"/>
    </location>
</feature>
<organism evidence="6 7">
    <name type="scientific">Flavonifractor plautii</name>
    <name type="common">Fusobacterium plautii</name>
    <dbReference type="NCBI Taxonomy" id="292800"/>
    <lineage>
        <taxon>Bacteria</taxon>
        <taxon>Bacillati</taxon>
        <taxon>Bacillota</taxon>
        <taxon>Clostridia</taxon>
        <taxon>Eubacteriales</taxon>
        <taxon>Oscillospiraceae</taxon>
        <taxon>Flavonifractor</taxon>
    </lineage>
</organism>
<feature type="domain" description="SpaA-like prealbumin fold" evidence="5">
    <location>
        <begin position="1213"/>
        <end position="1301"/>
    </location>
</feature>
<gene>
    <name evidence="6" type="ORF">GKE90_17085</name>
</gene>
<comment type="caution">
    <text evidence="6">The sequence shown here is derived from an EMBL/GenBank/DDBJ whole genome shotgun (WGS) entry which is preliminary data.</text>
</comment>
<feature type="domain" description="SpaA-like prealbumin fold" evidence="5">
    <location>
        <begin position="436"/>
        <end position="510"/>
    </location>
</feature>
<evidence type="ECO:0000313" key="6">
    <source>
        <dbReference type="EMBL" id="MSB50386.1"/>
    </source>
</evidence>
<feature type="domain" description="SpaA-like prealbumin fold" evidence="5">
    <location>
        <begin position="1306"/>
        <end position="1391"/>
    </location>
</feature>
<feature type="domain" description="SpaA-like prealbumin fold" evidence="5">
    <location>
        <begin position="1395"/>
        <end position="1481"/>
    </location>
</feature>
<reference evidence="6 7" key="1">
    <citation type="journal article" date="2019" name="Nat. Med.">
        <title>A library of human gut bacterial isolates paired with longitudinal multiomics data enables mechanistic microbiome research.</title>
        <authorList>
            <person name="Poyet M."/>
            <person name="Groussin M."/>
            <person name="Gibbons S.M."/>
            <person name="Avila-Pacheco J."/>
            <person name="Jiang X."/>
            <person name="Kearney S.M."/>
            <person name="Perrotta A.R."/>
            <person name="Berdy B."/>
            <person name="Zhao S."/>
            <person name="Lieberman T.D."/>
            <person name="Swanson P.K."/>
            <person name="Smith M."/>
            <person name="Roesemann S."/>
            <person name="Alexander J.E."/>
            <person name="Rich S.A."/>
            <person name="Livny J."/>
            <person name="Vlamakis H."/>
            <person name="Clish C."/>
            <person name="Bullock K."/>
            <person name="Deik A."/>
            <person name="Scott J."/>
            <person name="Pierce K.A."/>
            <person name="Xavier R.J."/>
            <person name="Alm E.J."/>
        </authorList>
    </citation>
    <scope>NUCLEOTIDE SEQUENCE [LARGE SCALE GENOMIC DNA]</scope>
    <source>
        <strain evidence="6 7">BIOML-A5</strain>
    </source>
</reference>
<dbReference type="InterPro" id="IPR013783">
    <property type="entry name" value="Ig-like_fold"/>
</dbReference>
<evidence type="ECO:0000259" key="5">
    <source>
        <dbReference type="Pfam" id="PF17802"/>
    </source>
</evidence>
<dbReference type="PANTHER" id="PTHR36108:SF13">
    <property type="entry name" value="COLOSSIN-B-RELATED"/>
    <property type="match status" value="1"/>
</dbReference>
<feature type="domain" description="SpaA-like prealbumin fold" evidence="5">
    <location>
        <begin position="1007"/>
        <end position="1108"/>
    </location>
</feature>